<evidence type="ECO:0000259" key="5">
    <source>
        <dbReference type="PROSITE" id="PS51860"/>
    </source>
</evidence>
<dbReference type="InterPro" id="IPR036274">
    <property type="entry name" value="HR1_rpt_sf"/>
</dbReference>
<dbReference type="EnsemblMetazoa" id="GPPI047387-RA">
    <property type="protein sequence ID" value="GPPI047387-PA"/>
    <property type="gene ID" value="GPPI047387"/>
</dbReference>
<keyword evidence="2 3" id="KW-0175">Coiled coil</keyword>
<evidence type="ECO:0000313" key="7">
    <source>
        <dbReference type="Proteomes" id="UP000092460"/>
    </source>
</evidence>
<dbReference type="InterPro" id="IPR037313">
    <property type="entry name" value="PKN_HR1_1"/>
</dbReference>
<protein>
    <recommendedName>
        <fullName evidence="5">REM-1 domain-containing protein</fullName>
    </recommendedName>
</protein>
<dbReference type="EMBL" id="JXJN01024545">
    <property type="status" value="NOT_ANNOTATED_CDS"/>
    <property type="molecule type" value="Genomic_DNA"/>
</dbReference>
<dbReference type="CDD" id="cd11623">
    <property type="entry name" value="HR1_PKN_2"/>
    <property type="match status" value="1"/>
</dbReference>
<feature type="domain" description="REM-1" evidence="5">
    <location>
        <begin position="157"/>
        <end position="231"/>
    </location>
</feature>
<evidence type="ECO:0000256" key="4">
    <source>
        <dbReference type="SAM" id="MobiDB-lite"/>
    </source>
</evidence>
<dbReference type="GO" id="GO:0007165">
    <property type="term" value="P:signal transduction"/>
    <property type="evidence" value="ECO:0007669"/>
    <property type="project" value="InterPro"/>
</dbReference>
<evidence type="ECO:0000256" key="2">
    <source>
        <dbReference type="PROSITE-ProRule" id="PRU01207"/>
    </source>
</evidence>
<dbReference type="GO" id="GO:0004674">
    <property type="term" value="F:protein serine/threonine kinase activity"/>
    <property type="evidence" value="ECO:0007669"/>
    <property type="project" value="InterPro"/>
</dbReference>
<dbReference type="AlphaFoldDB" id="A0A1B0C2I5"/>
<dbReference type="InterPro" id="IPR011072">
    <property type="entry name" value="HR1_rho-bd"/>
</dbReference>
<reference evidence="7" key="1">
    <citation type="submission" date="2015-01" db="EMBL/GenBank/DDBJ databases">
        <authorList>
            <person name="Aksoy S."/>
            <person name="Warren W."/>
            <person name="Wilson R.K."/>
        </authorList>
    </citation>
    <scope>NUCLEOTIDE SEQUENCE [LARGE SCALE GENOMIC DNA]</scope>
    <source>
        <strain evidence="7">IAEA</strain>
    </source>
</reference>
<evidence type="ECO:0000313" key="6">
    <source>
        <dbReference type="EnsemblMetazoa" id="GPPI047387-PA"/>
    </source>
</evidence>
<dbReference type="SMART" id="SM00742">
    <property type="entry name" value="Hr1"/>
    <property type="match status" value="3"/>
</dbReference>
<dbReference type="CDD" id="cd11622">
    <property type="entry name" value="HR1_PKN_1"/>
    <property type="match status" value="1"/>
</dbReference>
<dbReference type="FunFam" id="1.10.287.160:FF:000002">
    <property type="entry name" value="Putative serine/threonine-protein kinase N2"/>
    <property type="match status" value="1"/>
</dbReference>
<dbReference type="VEuPathDB" id="VectorBase:GPPI047387"/>
<feature type="domain" description="REM-1" evidence="5">
    <location>
        <begin position="275"/>
        <end position="355"/>
    </location>
</feature>
<keyword evidence="7" id="KW-1185">Reference proteome</keyword>
<dbReference type="Pfam" id="PF02185">
    <property type="entry name" value="HR1"/>
    <property type="match status" value="2"/>
</dbReference>
<evidence type="ECO:0000256" key="3">
    <source>
        <dbReference type="SAM" id="Coils"/>
    </source>
</evidence>
<evidence type="ECO:0000256" key="1">
    <source>
        <dbReference type="ARBA" id="ARBA00022737"/>
    </source>
</evidence>
<dbReference type="GO" id="GO:0031267">
    <property type="term" value="F:small GTPase binding"/>
    <property type="evidence" value="ECO:0007669"/>
    <property type="project" value="InterPro"/>
</dbReference>
<feature type="domain" description="REM-1" evidence="5">
    <location>
        <begin position="380"/>
        <end position="435"/>
    </location>
</feature>
<dbReference type="EMBL" id="JXJN01024544">
    <property type="status" value="NOT_ANNOTATED_CDS"/>
    <property type="molecule type" value="Genomic_DNA"/>
</dbReference>
<dbReference type="Proteomes" id="UP000092460">
    <property type="component" value="Unassembled WGS sequence"/>
</dbReference>
<proteinExistence type="predicted"/>
<dbReference type="PROSITE" id="PS51860">
    <property type="entry name" value="REM_1"/>
    <property type="match status" value="3"/>
</dbReference>
<name>A0A1B0C2I5_9MUSC</name>
<feature type="compositionally biased region" description="Low complexity" evidence="4">
    <location>
        <begin position="249"/>
        <end position="267"/>
    </location>
</feature>
<feature type="region of interest" description="Disordered" evidence="4">
    <location>
        <begin position="249"/>
        <end position="278"/>
    </location>
</feature>
<feature type="coiled-coil region" evidence="3">
    <location>
        <begin position="208"/>
        <end position="235"/>
    </location>
</feature>
<sequence length="435" mass="48306">MHNFFVRLKSQFNAFATTSTIPASPATPNAIVKEERASSLPYDVTGRIIKQRRHNSAPDMELQRTRSLKAIRVRKVSKGSLKSVRRGTVCVTVSTHASSVFYNTEIEVIVAAICCKRLTDTVIRDSVLILKFFICWGDYIKHPVLYELSHKYGFTDNLPESALPDRLEEIKEAIRREIRKELKIKEGAEKLREVAKDRRSLNDVATIVKKSNSKIAELKSELQELESQILLTQGNTAVTNNGRDILLPNALSQGSLGSNSQSSDRNNGGSGDGLISGGHEQLSANDKLMLSLEKQLNIEMKVKNGAENMIQSLQSGHYGRDKKLLAEAQQMLTDSKAKIEFLRLRILKVKQNKEHANKLAAQIVANAEENGGSGVGGVGGLMPQRLETSLEERIEELRHRLRIEAAVVDGAKNVIRILQNNKVPDKKALQEVSVT</sequence>
<accession>A0A1B0C2I5</accession>
<dbReference type="STRING" id="67801.A0A1B0C2I5"/>
<dbReference type="EMBL" id="JXJN01024543">
    <property type="status" value="NOT_ANNOTATED_CDS"/>
    <property type="molecule type" value="Genomic_DNA"/>
</dbReference>
<dbReference type="Gene3D" id="1.10.287.160">
    <property type="entry name" value="HR1 repeat"/>
    <property type="match status" value="3"/>
</dbReference>
<reference evidence="6" key="2">
    <citation type="submission" date="2020-05" db="UniProtKB">
        <authorList>
            <consortium name="EnsemblMetazoa"/>
        </authorList>
    </citation>
    <scope>IDENTIFICATION</scope>
    <source>
        <strain evidence="6">IAEA</strain>
    </source>
</reference>
<keyword evidence="1" id="KW-0677">Repeat</keyword>
<dbReference type="SUPFAM" id="SSF46585">
    <property type="entry name" value="HR1 repeat"/>
    <property type="match status" value="3"/>
</dbReference>
<organism evidence="6 7">
    <name type="scientific">Glossina palpalis gambiensis</name>
    <dbReference type="NCBI Taxonomy" id="67801"/>
    <lineage>
        <taxon>Eukaryota</taxon>
        <taxon>Metazoa</taxon>
        <taxon>Ecdysozoa</taxon>
        <taxon>Arthropoda</taxon>
        <taxon>Hexapoda</taxon>
        <taxon>Insecta</taxon>
        <taxon>Pterygota</taxon>
        <taxon>Neoptera</taxon>
        <taxon>Endopterygota</taxon>
        <taxon>Diptera</taxon>
        <taxon>Brachycera</taxon>
        <taxon>Muscomorpha</taxon>
        <taxon>Hippoboscoidea</taxon>
        <taxon>Glossinidae</taxon>
        <taxon>Glossina</taxon>
    </lineage>
</organism>